<dbReference type="PANTHER" id="PTHR38016">
    <property type="entry name" value="UNNAMED PRODUCT"/>
    <property type="match status" value="1"/>
</dbReference>
<proteinExistence type="predicted"/>
<sequence length="327" mass="35966">MYVNHNGAAVDHHRNLFILSSGRVLINRQQWLLVPLSMLLYTSLGFSPCSNLKLLRSATLHKMSNPVDQVLNFYENVPEFSEYDEYIMATFPGALSNWDLRARVVITLQSKGCQAETTLLATSLCSDELARQLQDDFGQIYGNSFILGGLSGFPFAGKIGFENMASHSPGSCLLIYGPHVGVSCTTGDIGIVERTGIEQAESCCASAIAACQHHLNGPGADSSTSDFTDFQQGAVRQLVAPHMERLRQSENAMLELPYTLFETQDQLLAELVQEGFGGIKNSLILLGGITINTAPQATDYFLPLRFDYLTKDEQGQPVVENMMDQLR</sequence>
<organism evidence="2">
    <name type="scientific">Amphora coffeiformis</name>
    <dbReference type="NCBI Taxonomy" id="265554"/>
    <lineage>
        <taxon>Eukaryota</taxon>
        <taxon>Sar</taxon>
        <taxon>Stramenopiles</taxon>
        <taxon>Ochrophyta</taxon>
        <taxon>Bacillariophyta</taxon>
        <taxon>Bacillariophyceae</taxon>
        <taxon>Bacillariophycidae</taxon>
        <taxon>Thalassiophysales</taxon>
        <taxon>Catenulaceae</taxon>
        <taxon>Amphora</taxon>
    </lineage>
</organism>
<dbReference type="AlphaFoldDB" id="A0A7S3L9U6"/>
<dbReference type="InterPro" id="IPR040703">
    <property type="entry name" value="LCIB/C_CA"/>
</dbReference>
<dbReference type="EMBL" id="HBIM01015249">
    <property type="protein sequence ID" value="CAE0414864.1"/>
    <property type="molecule type" value="Transcribed_RNA"/>
</dbReference>
<accession>A0A7S3L9U6</accession>
<gene>
    <name evidence="2" type="ORF">ACOF00016_LOCUS12046</name>
</gene>
<protein>
    <recommendedName>
        <fullName evidence="1">Limiting CO2-inducible protein B/C beta carbonyic anhydrase domain-containing protein</fullName>
    </recommendedName>
</protein>
<feature type="domain" description="Limiting CO2-inducible protein B/C beta carbonyic anhydrase" evidence="1">
    <location>
        <begin position="95"/>
        <end position="308"/>
    </location>
</feature>
<dbReference type="PANTHER" id="PTHR38016:SF1">
    <property type="entry name" value="LIMITING CO2-INDUCIBLE PROTEIN B_C BETA CARBONYIC ANHYDRASE DOMAIN-CONTAINING PROTEIN"/>
    <property type="match status" value="1"/>
</dbReference>
<name>A0A7S3L9U6_9STRA</name>
<evidence type="ECO:0000259" key="1">
    <source>
        <dbReference type="Pfam" id="PF18599"/>
    </source>
</evidence>
<evidence type="ECO:0000313" key="2">
    <source>
        <dbReference type="EMBL" id="CAE0414864.1"/>
    </source>
</evidence>
<dbReference type="Pfam" id="PF18599">
    <property type="entry name" value="LCIB_C_CA"/>
    <property type="match status" value="1"/>
</dbReference>
<reference evidence="2" key="1">
    <citation type="submission" date="2021-01" db="EMBL/GenBank/DDBJ databases">
        <authorList>
            <person name="Corre E."/>
            <person name="Pelletier E."/>
            <person name="Niang G."/>
            <person name="Scheremetjew M."/>
            <person name="Finn R."/>
            <person name="Kale V."/>
            <person name="Holt S."/>
            <person name="Cochrane G."/>
            <person name="Meng A."/>
            <person name="Brown T."/>
            <person name="Cohen L."/>
        </authorList>
    </citation>
    <scope>NUCLEOTIDE SEQUENCE</scope>
    <source>
        <strain evidence="2">CCMP127</strain>
    </source>
</reference>